<protein>
    <submittedName>
        <fullName evidence="1">Uncharacterized protein</fullName>
    </submittedName>
</protein>
<reference evidence="1" key="2">
    <citation type="submission" date="2023-06" db="EMBL/GenBank/DDBJ databases">
        <authorList>
            <person name="Swenson N.G."/>
            <person name="Wegrzyn J.L."/>
            <person name="Mcevoy S.L."/>
        </authorList>
    </citation>
    <scope>NUCLEOTIDE SEQUENCE</scope>
    <source>
        <strain evidence="1">NS2018</strain>
        <tissue evidence="1">Leaf</tissue>
    </source>
</reference>
<evidence type="ECO:0000313" key="1">
    <source>
        <dbReference type="EMBL" id="KAK0587069.1"/>
    </source>
</evidence>
<dbReference type="EMBL" id="JAUESC010000382">
    <property type="protein sequence ID" value="KAK0587069.1"/>
    <property type="molecule type" value="Genomic_DNA"/>
</dbReference>
<gene>
    <name evidence="1" type="ORF">LWI29_016813</name>
</gene>
<sequence length="200" mass="22993">MLRKHDFDIKDNIFHDDYKVKIDAGYVVGVDRIVEIVEVQLLVDLSGSDNNNSISEEDKLLTAYGLLNISKRLFVDATLNSRDRDTGLLDGRITCPNTVLCLNRKAKPLVSKIYPSYAIKRDWWSQWNTKNIPEDLRKLVYHYFKQKAEEATTTGNVAFTALPTIPGGGEEDSRQSPVEEFDYSIIIWHIATEVWYYTDK</sequence>
<keyword evidence="2" id="KW-1185">Reference proteome</keyword>
<dbReference type="Proteomes" id="UP001168877">
    <property type="component" value="Unassembled WGS sequence"/>
</dbReference>
<evidence type="ECO:0000313" key="2">
    <source>
        <dbReference type="Proteomes" id="UP001168877"/>
    </source>
</evidence>
<name>A0AA39SDR7_ACESA</name>
<accession>A0AA39SDR7</accession>
<dbReference type="AlphaFoldDB" id="A0AA39SDR7"/>
<proteinExistence type="predicted"/>
<comment type="caution">
    <text evidence="1">The sequence shown here is derived from an EMBL/GenBank/DDBJ whole genome shotgun (WGS) entry which is preliminary data.</text>
</comment>
<reference evidence="1" key="1">
    <citation type="journal article" date="2022" name="Plant J.">
        <title>Strategies of tolerance reflected in two North American maple genomes.</title>
        <authorList>
            <person name="McEvoy S.L."/>
            <person name="Sezen U.U."/>
            <person name="Trouern-Trend A."/>
            <person name="McMahon S.M."/>
            <person name="Schaberg P.G."/>
            <person name="Yang J."/>
            <person name="Wegrzyn J.L."/>
            <person name="Swenson N.G."/>
        </authorList>
    </citation>
    <scope>NUCLEOTIDE SEQUENCE</scope>
    <source>
        <strain evidence="1">NS2018</strain>
    </source>
</reference>
<organism evidence="1 2">
    <name type="scientific">Acer saccharum</name>
    <name type="common">Sugar maple</name>
    <dbReference type="NCBI Taxonomy" id="4024"/>
    <lineage>
        <taxon>Eukaryota</taxon>
        <taxon>Viridiplantae</taxon>
        <taxon>Streptophyta</taxon>
        <taxon>Embryophyta</taxon>
        <taxon>Tracheophyta</taxon>
        <taxon>Spermatophyta</taxon>
        <taxon>Magnoliopsida</taxon>
        <taxon>eudicotyledons</taxon>
        <taxon>Gunneridae</taxon>
        <taxon>Pentapetalae</taxon>
        <taxon>rosids</taxon>
        <taxon>malvids</taxon>
        <taxon>Sapindales</taxon>
        <taxon>Sapindaceae</taxon>
        <taxon>Hippocastanoideae</taxon>
        <taxon>Acereae</taxon>
        <taxon>Acer</taxon>
    </lineage>
</organism>